<feature type="transmembrane region" description="Helical" evidence="1">
    <location>
        <begin position="21"/>
        <end position="44"/>
    </location>
</feature>
<proteinExistence type="predicted"/>
<reference evidence="2 3" key="1">
    <citation type="submission" date="2017-09" db="EMBL/GenBank/DDBJ databases">
        <authorList>
            <consortium name="International Durum Wheat Genome Sequencing Consortium (IDWGSC)"/>
            <person name="Milanesi L."/>
        </authorList>
    </citation>
    <scope>NUCLEOTIDE SEQUENCE [LARGE SCALE GENOMIC DNA]</scope>
    <source>
        <strain evidence="3">cv. Svevo</strain>
    </source>
</reference>
<protein>
    <submittedName>
        <fullName evidence="2">Uncharacterized protein</fullName>
    </submittedName>
</protein>
<evidence type="ECO:0000313" key="2">
    <source>
        <dbReference type="EMBL" id="VAI23095.1"/>
    </source>
</evidence>
<dbReference type="PANTHER" id="PTHR35545:SF17">
    <property type="entry name" value="OS03G0157000 PROTEIN"/>
    <property type="match status" value="1"/>
</dbReference>
<name>A0A9R0WU82_TRITD</name>
<keyword evidence="3" id="KW-1185">Reference proteome</keyword>
<keyword evidence="1" id="KW-0472">Membrane</keyword>
<gene>
    <name evidence="2" type="ORF">TRITD_5Av1G216840</name>
</gene>
<accession>A0A9R0WU82</accession>
<dbReference type="EMBL" id="LT934119">
    <property type="protein sequence ID" value="VAI23095.1"/>
    <property type="molecule type" value="Genomic_DNA"/>
</dbReference>
<dbReference type="AlphaFoldDB" id="A0A9R0WU82"/>
<dbReference type="Gramene" id="TRITD5Av1G216840.4">
    <property type="protein sequence ID" value="TRITD5Av1G216840.4"/>
    <property type="gene ID" value="TRITD5Av1G216840"/>
</dbReference>
<keyword evidence="1" id="KW-0812">Transmembrane</keyword>
<dbReference type="PANTHER" id="PTHR35545">
    <property type="entry name" value="F-BOX DOMAIN-CONTAINING PROTEIN"/>
    <property type="match status" value="1"/>
</dbReference>
<organism evidence="2 3">
    <name type="scientific">Triticum turgidum subsp. durum</name>
    <name type="common">Durum wheat</name>
    <name type="synonym">Triticum durum</name>
    <dbReference type="NCBI Taxonomy" id="4567"/>
    <lineage>
        <taxon>Eukaryota</taxon>
        <taxon>Viridiplantae</taxon>
        <taxon>Streptophyta</taxon>
        <taxon>Embryophyta</taxon>
        <taxon>Tracheophyta</taxon>
        <taxon>Spermatophyta</taxon>
        <taxon>Magnoliopsida</taxon>
        <taxon>Liliopsida</taxon>
        <taxon>Poales</taxon>
        <taxon>Poaceae</taxon>
        <taxon>BOP clade</taxon>
        <taxon>Pooideae</taxon>
        <taxon>Triticodae</taxon>
        <taxon>Triticeae</taxon>
        <taxon>Triticinae</taxon>
        <taxon>Triticum</taxon>
    </lineage>
</organism>
<keyword evidence="1" id="KW-1133">Transmembrane helix</keyword>
<sequence>MQMWIKPVAIRSQLNHLKKLFIANLAMNWGTFWILTLLAAAPALESLHVHFDSEKASASGLLDVQAEHHHHHYHLKELMVVGFNGVAWQTGFVKGIMQASPILEHVHLLDGHVVEDEEQELVGLEIVRRRREWHECERLEVLDELTDGSSSLHPKIVLE</sequence>
<evidence type="ECO:0000256" key="1">
    <source>
        <dbReference type="SAM" id="Phobius"/>
    </source>
</evidence>
<dbReference type="Proteomes" id="UP000324705">
    <property type="component" value="Chromosome 5A"/>
</dbReference>
<evidence type="ECO:0000313" key="3">
    <source>
        <dbReference type="Proteomes" id="UP000324705"/>
    </source>
</evidence>